<dbReference type="STRING" id="119641.SAMN05421842_12945"/>
<comment type="catalytic activity">
    <reaction evidence="1">
        <text>ATP + protein L-histidine = ADP + protein N-phospho-L-histidine.</text>
        <dbReference type="EC" id="2.7.13.3"/>
    </reaction>
</comment>
<dbReference type="InterPro" id="IPR036097">
    <property type="entry name" value="HisK_dim/P_sf"/>
</dbReference>
<dbReference type="InterPro" id="IPR036890">
    <property type="entry name" value="HATPase_C_sf"/>
</dbReference>
<evidence type="ECO:0000256" key="7">
    <source>
        <dbReference type="ARBA" id="ARBA00022777"/>
    </source>
</evidence>
<organism evidence="14 15">
    <name type="scientific">Clostridium uliginosum</name>
    <dbReference type="NCBI Taxonomy" id="119641"/>
    <lineage>
        <taxon>Bacteria</taxon>
        <taxon>Bacillati</taxon>
        <taxon>Bacillota</taxon>
        <taxon>Clostridia</taxon>
        <taxon>Eubacteriales</taxon>
        <taxon>Clostridiaceae</taxon>
        <taxon>Clostridium</taxon>
    </lineage>
</organism>
<gene>
    <name evidence="14" type="ORF">SAMN05421842_12945</name>
</gene>
<dbReference type="Pfam" id="PF00512">
    <property type="entry name" value="HisKA"/>
    <property type="match status" value="1"/>
</dbReference>
<dbReference type="AlphaFoldDB" id="A0A1I1R2C3"/>
<dbReference type="RefSeq" id="WP_090093663.1">
    <property type="nucleotide sequence ID" value="NZ_FOMG01000029.1"/>
</dbReference>
<dbReference type="SUPFAM" id="SSF55874">
    <property type="entry name" value="ATPase domain of HSP90 chaperone/DNA topoisomerase II/histidine kinase"/>
    <property type="match status" value="1"/>
</dbReference>
<evidence type="ECO:0000256" key="4">
    <source>
        <dbReference type="ARBA" id="ARBA00022553"/>
    </source>
</evidence>
<keyword evidence="10 11" id="KW-0472">Membrane</keyword>
<keyword evidence="15" id="KW-1185">Reference proteome</keyword>
<dbReference type="PROSITE" id="PS50109">
    <property type="entry name" value="HIS_KIN"/>
    <property type="match status" value="1"/>
</dbReference>
<dbReference type="InterPro" id="IPR005467">
    <property type="entry name" value="His_kinase_dom"/>
</dbReference>
<dbReference type="GO" id="GO:0005886">
    <property type="term" value="C:plasma membrane"/>
    <property type="evidence" value="ECO:0007669"/>
    <property type="project" value="TreeGrafter"/>
</dbReference>
<dbReference type="OrthoDB" id="84942at2"/>
<dbReference type="SUPFAM" id="SSF47384">
    <property type="entry name" value="Homodimeric domain of signal transducing histidine kinase"/>
    <property type="match status" value="1"/>
</dbReference>
<evidence type="ECO:0000256" key="3">
    <source>
        <dbReference type="ARBA" id="ARBA00012438"/>
    </source>
</evidence>
<sequence length="454" mass="52049">MDIKKQIKLRTIFIKYLFMFCISTIVIMLALLILYSIIFSSINVLPANYAENKLMEQKNEISSSKNVTPSLIPDTCKYGVYTNDGKIISGNLNPKEATKAWDAVKNSEKGSNFLHHYLKIPRENEVCIVQYSISSQYTSPTLRKFLPNPDLFLIFLFCFGFILEGFFLAYNFGKKFTKNMELLQDAAKKIQNENLDFSIKYSGIFEIDNVLSSMDEMKEALKTSMKKQWDLEQERRKQISSLAHDIKTPLTIVRGNAELLEETNQTDEQKEYTNYIIDSAHDMQQYIKALIEISKADIGYILQKEELDSKKYLDIIYNHINALTSIKKIKVDLKINNLPKVFKADFNLLQRAIMNVVSNAVDYSKENGTIIFSVDQISNYIRFTICDDGNGFSKEALLNAKQQFYMGDLSRSSKSHYGMGLYIADSIVKQHNGKMELTNSNVTKGAEINIYIPI</sequence>
<evidence type="ECO:0000256" key="8">
    <source>
        <dbReference type="ARBA" id="ARBA00022989"/>
    </source>
</evidence>
<protein>
    <recommendedName>
        <fullName evidence="3">histidine kinase</fullName>
        <ecNumber evidence="3">2.7.13.3</ecNumber>
    </recommendedName>
</protein>
<reference evidence="14 15" key="1">
    <citation type="submission" date="2016-10" db="EMBL/GenBank/DDBJ databases">
        <authorList>
            <person name="de Groot N.N."/>
        </authorList>
    </citation>
    <scope>NUCLEOTIDE SEQUENCE [LARGE SCALE GENOMIC DNA]</scope>
    <source>
        <strain evidence="14 15">DSM 12992</strain>
    </source>
</reference>
<feature type="transmembrane region" description="Helical" evidence="11">
    <location>
        <begin position="151"/>
        <end position="170"/>
    </location>
</feature>
<dbReference type="SMART" id="SM00387">
    <property type="entry name" value="HATPase_c"/>
    <property type="match status" value="1"/>
</dbReference>
<comment type="subcellular location">
    <subcellularLocation>
        <location evidence="2">Membrane</location>
        <topology evidence="2">Multi-pass membrane protein</topology>
    </subcellularLocation>
</comment>
<dbReference type="PANTHER" id="PTHR45528:SF8">
    <property type="entry name" value="HISTIDINE KINASE"/>
    <property type="match status" value="1"/>
</dbReference>
<evidence type="ECO:0000256" key="10">
    <source>
        <dbReference type="ARBA" id="ARBA00023136"/>
    </source>
</evidence>
<dbReference type="InterPro" id="IPR003661">
    <property type="entry name" value="HisK_dim/P_dom"/>
</dbReference>
<feature type="domain" description="Histidine kinase" evidence="12">
    <location>
        <begin position="241"/>
        <end position="454"/>
    </location>
</feature>
<keyword evidence="8 11" id="KW-1133">Transmembrane helix</keyword>
<evidence type="ECO:0000313" key="14">
    <source>
        <dbReference type="EMBL" id="SFD28465.1"/>
    </source>
</evidence>
<dbReference type="PANTHER" id="PTHR45528">
    <property type="entry name" value="SENSOR HISTIDINE KINASE CPXA"/>
    <property type="match status" value="1"/>
</dbReference>
<dbReference type="CDD" id="cd00082">
    <property type="entry name" value="HisKA"/>
    <property type="match status" value="1"/>
</dbReference>
<proteinExistence type="predicted"/>
<feature type="domain" description="HAMP" evidence="13">
    <location>
        <begin position="174"/>
        <end position="226"/>
    </location>
</feature>
<evidence type="ECO:0000313" key="15">
    <source>
        <dbReference type="Proteomes" id="UP000199263"/>
    </source>
</evidence>
<evidence type="ECO:0000256" key="2">
    <source>
        <dbReference type="ARBA" id="ARBA00004141"/>
    </source>
</evidence>
<dbReference type="InterPro" id="IPR050398">
    <property type="entry name" value="HssS/ArlS-like"/>
</dbReference>
<dbReference type="Proteomes" id="UP000199263">
    <property type="component" value="Unassembled WGS sequence"/>
</dbReference>
<keyword evidence="6 11" id="KW-0812">Transmembrane</keyword>
<dbReference type="PROSITE" id="PS50885">
    <property type="entry name" value="HAMP"/>
    <property type="match status" value="1"/>
</dbReference>
<dbReference type="InterPro" id="IPR003660">
    <property type="entry name" value="HAMP_dom"/>
</dbReference>
<dbReference type="EC" id="2.7.13.3" evidence="3"/>
<dbReference type="InterPro" id="IPR003594">
    <property type="entry name" value="HATPase_dom"/>
</dbReference>
<evidence type="ECO:0000256" key="6">
    <source>
        <dbReference type="ARBA" id="ARBA00022692"/>
    </source>
</evidence>
<evidence type="ECO:0000256" key="11">
    <source>
        <dbReference type="SAM" id="Phobius"/>
    </source>
</evidence>
<dbReference type="Gene3D" id="6.10.340.10">
    <property type="match status" value="1"/>
</dbReference>
<dbReference type="SMART" id="SM00388">
    <property type="entry name" value="HisKA"/>
    <property type="match status" value="1"/>
</dbReference>
<evidence type="ECO:0000256" key="5">
    <source>
        <dbReference type="ARBA" id="ARBA00022679"/>
    </source>
</evidence>
<dbReference type="Pfam" id="PF02518">
    <property type="entry name" value="HATPase_c"/>
    <property type="match status" value="1"/>
</dbReference>
<dbReference type="Gene3D" id="1.10.287.130">
    <property type="match status" value="1"/>
</dbReference>
<evidence type="ECO:0000256" key="1">
    <source>
        <dbReference type="ARBA" id="ARBA00000085"/>
    </source>
</evidence>
<accession>A0A1I1R2C3</accession>
<dbReference type="PRINTS" id="PR01780">
    <property type="entry name" value="LANTIREGPROT"/>
</dbReference>
<evidence type="ECO:0000256" key="9">
    <source>
        <dbReference type="ARBA" id="ARBA00023012"/>
    </source>
</evidence>
<dbReference type="EMBL" id="FOMG01000029">
    <property type="protein sequence ID" value="SFD28465.1"/>
    <property type="molecule type" value="Genomic_DNA"/>
</dbReference>
<keyword evidence="5" id="KW-0808">Transferase</keyword>
<keyword evidence="4" id="KW-0597">Phosphoprotein</keyword>
<evidence type="ECO:0000259" key="13">
    <source>
        <dbReference type="PROSITE" id="PS50885"/>
    </source>
</evidence>
<dbReference type="GO" id="GO:0000155">
    <property type="term" value="F:phosphorelay sensor kinase activity"/>
    <property type="evidence" value="ECO:0007669"/>
    <property type="project" value="InterPro"/>
</dbReference>
<keyword evidence="7 14" id="KW-0418">Kinase</keyword>
<dbReference type="InterPro" id="IPR008358">
    <property type="entry name" value="Sig_transdc_His_kin/Pase_MprB"/>
</dbReference>
<feature type="transmembrane region" description="Helical" evidence="11">
    <location>
        <begin position="12"/>
        <end position="38"/>
    </location>
</feature>
<evidence type="ECO:0000259" key="12">
    <source>
        <dbReference type="PROSITE" id="PS50109"/>
    </source>
</evidence>
<keyword evidence="9" id="KW-0902">Two-component regulatory system</keyword>
<dbReference type="Gene3D" id="3.30.565.10">
    <property type="entry name" value="Histidine kinase-like ATPase, C-terminal domain"/>
    <property type="match status" value="1"/>
</dbReference>
<name>A0A1I1R2C3_9CLOT</name>